<feature type="region of interest" description="Disordered" evidence="5">
    <location>
        <begin position="390"/>
        <end position="487"/>
    </location>
</feature>
<dbReference type="InterPro" id="IPR036443">
    <property type="entry name" value="Znf_RanBP2_sf"/>
</dbReference>
<dbReference type="EMBL" id="JARGDH010000001">
    <property type="protein sequence ID" value="KAL0279310.1"/>
    <property type="molecule type" value="Genomic_DNA"/>
</dbReference>
<feature type="region of interest" description="Disordered" evidence="5">
    <location>
        <begin position="335"/>
        <end position="374"/>
    </location>
</feature>
<feature type="compositionally biased region" description="Basic and acidic residues" evidence="5">
    <location>
        <begin position="432"/>
        <end position="467"/>
    </location>
</feature>
<feature type="compositionally biased region" description="Polar residues" evidence="5">
    <location>
        <begin position="394"/>
        <end position="407"/>
    </location>
</feature>
<evidence type="ECO:0000256" key="5">
    <source>
        <dbReference type="SAM" id="MobiDB-lite"/>
    </source>
</evidence>
<dbReference type="PROSITE" id="PS50199">
    <property type="entry name" value="ZF_RANBP2_2"/>
    <property type="match status" value="1"/>
</dbReference>
<evidence type="ECO:0000256" key="3">
    <source>
        <dbReference type="ARBA" id="ARBA00022833"/>
    </source>
</evidence>
<gene>
    <name evidence="7" type="ORF">PYX00_000899</name>
</gene>
<dbReference type="Pfam" id="PF21388">
    <property type="entry name" value="SPATA2_PUB-like"/>
    <property type="match status" value="1"/>
</dbReference>
<evidence type="ECO:0000256" key="4">
    <source>
        <dbReference type="PROSITE-ProRule" id="PRU00322"/>
    </source>
</evidence>
<dbReference type="GO" id="GO:0008270">
    <property type="term" value="F:zinc ion binding"/>
    <property type="evidence" value="ECO:0007669"/>
    <property type="project" value="UniProtKB-KW"/>
</dbReference>
<dbReference type="PANTHER" id="PTHR15326">
    <property type="entry name" value="SPERMATOGENESIS-ASSOCIATED PROTEIN 2/TAMOZHENNIC"/>
    <property type="match status" value="1"/>
</dbReference>
<accession>A0AAW2ICW4</accession>
<keyword evidence="1" id="KW-0479">Metal-binding</keyword>
<dbReference type="InterPro" id="IPR048839">
    <property type="entry name" value="SPATA2_PUB-like"/>
</dbReference>
<evidence type="ECO:0000256" key="1">
    <source>
        <dbReference type="ARBA" id="ARBA00022723"/>
    </source>
</evidence>
<reference evidence="7" key="1">
    <citation type="journal article" date="2024" name="Gigascience">
        <title>Chromosome-level genome of the poultry shaft louse Menopon gallinae provides insight into the host-switching and adaptive evolution of parasitic lice.</title>
        <authorList>
            <person name="Xu Y."/>
            <person name="Ma L."/>
            <person name="Liu S."/>
            <person name="Liang Y."/>
            <person name="Liu Q."/>
            <person name="He Z."/>
            <person name="Tian L."/>
            <person name="Duan Y."/>
            <person name="Cai W."/>
            <person name="Li H."/>
            <person name="Song F."/>
        </authorList>
    </citation>
    <scope>NUCLEOTIDE SEQUENCE</scope>
    <source>
        <strain evidence="7">Cailab_2023a</strain>
    </source>
</reference>
<dbReference type="InterPro" id="IPR001876">
    <property type="entry name" value="Znf_RanBP2"/>
</dbReference>
<proteinExistence type="predicted"/>
<protein>
    <recommendedName>
        <fullName evidence="6">RanBP2-type domain-containing protein</fullName>
    </recommendedName>
</protein>
<comment type="caution">
    <text evidence="7">The sequence shown here is derived from an EMBL/GenBank/DDBJ whole genome shotgun (WGS) entry which is preliminary data.</text>
</comment>
<dbReference type="AlphaFoldDB" id="A0AAW2ICW4"/>
<feature type="compositionally biased region" description="Basic and acidic residues" evidence="5">
    <location>
        <begin position="408"/>
        <end position="425"/>
    </location>
</feature>
<name>A0AAW2ICW4_9NEOP</name>
<evidence type="ECO:0000259" key="6">
    <source>
        <dbReference type="PROSITE" id="PS50199"/>
    </source>
</evidence>
<dbReference type="PROSITE" id="PS01358">
    <property type="entry name" value="ZF_RANBP2_1"/>
    <property type="match status" value="1"/>
</dbReference>
<dbReference type="SUPFAM" id="SSF90209">
    <property type="entry name" value="Ran binding protein zinc finger-like"/>
    <property type="match status" value="1"/>
</dbReference>
<sequence>MADMLLCDHLEELWMLIDQQHLLYLISDDSAGKLDQREKLESYIKEYLYVAPHNKKFSFPQTAQVLHRSASDNANFSGHKAALAWKAIGKYADNLVVQPWRKEFKDLKLYCGFYKHEVEENLTDAELMFEAMGYCYAGNSTMTITDILDPDRITSVSKDAIVAYVECQILKQIWENLSPHYNFTWLEILEFRENHTGTADQAIRTLRYKRRQRQYEEQMYRRAQYQAAAESHPRPEYAYGSNLPYLNHMHYPGHTYQYPVQPRFGSVPHLVSPSSVYPPIYGAQSAIKPHDFYPPNGYHVHQHYPPMQDAYPNYHQIHPQQPSVPTAQLIELDSAPVQNSERPRYPEGDVASKWPEEKNESSFPSGKAKDDGAGSWENWDYVYKNLGSQGYKKNVSSRGDVTAPKSNRNSDSEGKVQGELVEKIKKLNVGGKETKDVEEEPKARSRKESPREAEPDRGGRSSPEKKVTSPAKVNNNQKEVDSQTDSGKKWQCISCTYLNPSDKNICEVCCKSKERGAESDPQPTGGQECQNCTLVNERGMNFCAACSEPLKGAPTYI</sequence>
<keyword evidence="3" id="KW-0862">Zinc</keyword>
<evidence type="ECO:0000313" key="7">
    <source>
        <dbReference type="EMBL" id="KAL0279310.1"/>
    </source>
</evidence>
<dbReference type="SMART" id="SM00547">
    <property type="entry name" value="ZnF_RBZ"/>
    <property type="match status" value="2"/>
</dbReference>
<dbReference type="PANTHER" id="PTHR15326:SF2">
    <property type="entry name" value="PROTEIN TAMOZHENNIC"/>
    <property type="match status" value="1"/>
</dbReference>
<feature type="domain" description="RanBP2-type" evidence="6">
    <location>
        <begin position="485"/>
        <end position="515"/>
    </location>
</feature>
<evidence type="ECO:0000256" key="2">
    <source>
        <dbReference type="ARBA" id="ARBA00022771"/>
    </source>
</evidence>
<keyword evidence="2 4" id="KW-0863">Zinc-finger</keyword>
<dbReference type="GO" id="GO:0005737">
    <property type="term" value="C:cytoplasm"/>
    <property type="evidence" value="ECO:0007669"/>
    <property type="project" value="TreeGrafter"/>
</dbReference>
<organism evidence="7">
    <name type="scientific">Menopon gallinae</name>
    <name type="common">poultry shaft louse</name>
    <dbReference type="NCBI Taxonomy" id="328185"/>
    <lineage>
        <taxon>Eukaryota</taxon>
        <taxon>Metazoa</taxon>
        <taxon>Ecdysozoa</taxon>
        <taxon>Arthropoda</taxon>
        <taxon>Hexapoda</taxon>
        <taxon>Insecta</taxon>
        <taxon>Pterygota</taxon>
        <taxon>Neoptera</taxon>
        <taxon>Paraneoptera</taxon>
        <taxon>Psocodea</taxon>
        <taxon>Troctomorpha</taxon>
        <taxon>Phthiraptera</taxon>
        <taxon>Amblycera</taxon>
        <taxon>Menoponidae</taxon>
        <taxon>Menopon</taxon>
    </lineage>
</organism>
<dbReference type="Gene3D" id="1.20.58.2190">
    <property type="match status" value="1"/>
</dbReference>